<proteinExistence type="predicted"/>
<reference evidence="3" key="1">
    <citation type="submission" date="2016-10" db="EMBL/GenBank/DDBJ databases">
        <authorList>
            <person name="Varghese N."/>
            <person name="Submissions S."/>
        </authorList>
    </citation>
    <scope>NUCLEOTIDE SEQUENCE [LARGE SCALE GENOMIC DNA]</scope>
    <source>
        <strain evidence="3">DSM 20524</strain>
    </source>
</reference>
<keyword evidence="3" id="KW-1185">Reference proteome</keyword>
<dbReference type="Proteomes" id="UP000198929">
    <property type="component" value="Unassembled WGS sequence"/>
</dbReference>
<dbReference type="Pfam" id="PF09346">
    <property type="entry name" value="SMI1_KNR4"/>
    <property type="match status" value="1"/>
</dbReference>
<dbReference type="InterPro" id="IPR018958">
    <property type="entry name" value="Knr4/Smi1-like_dom"/>
</dbReference>
<dbReference type="AlphaFoldDB" id="A0A1H9WL03"/>
<dbReference type="STRING" id="1121357.SAMN05661109_02796"/>
<evidence type="ECO:0000313" key="2">
    <source>
        <dbReference type="EMBL" id="SES34545.1"/>
    </source>
</evidence>
<evidence type="ECO:0000259" key="1">
    <source>
        <dbReference type="Pfam" id="PF09346"/>
    </source>
</evidence>
<feature type="domain" description="Knr4/Smi1-like" evidence="1">
    <location>
        <begin position="17"/>
        <end position="155"/>
    </location>
</feature>
<accession>A0A1H9WL03</accession>
<protein>
    <submittedName>
        <fullName evidence="2">SMI1 / KNR4 family (SUKH-1)</fullName>
    </submittedName>
</protein>
<name>A0A1H9WL03_9CORY</name>
<dbReference type="RefSeq" id="WP_092261119.1">
    <property type="nucleotide sequence ID" value="NZ_CP047199.1"/>
</dbReference>
<evidence type="ECO:0000313" key="3">
    <source>
        <dbReference type="Proteomes" id="UP000198929"/>
    </source>
</evidence>
<dbReference type="SUPFAM" id="SSF160631">
    <property type="entry name" value="SMI1/KNR4-like"/>
    <property type="match status" value="1"/>
</dbReference>
<dbReference type="InterPro" id="IPR037883">
    <property type="entry name" value="Knr4/Smi1-like_sf"/>
</dbReference>
<gene>
    <name evidence="2" type="ORF">SAMN05661109_02796</name>
</gene>
<dbReference type="Gene3D" id="3.40.1580.10">
    <property type="entry name" value="SMI1/KNR4-like"/>
    <property type="match status" value="1"/>
</dbReference>
<organism evidence="2 3">
    <name type="scientific">Corynebacterium cystitidis DSM 20524</name>
    <dbReference type="NCBI Taxonomy" id="1121357"/>
    <lineage>
        <taxon>Bacteria</taxon>
        <taxon>Bacillati</taxon>
        <taxon>Actinomycetota</taxon>
        <taxon>Actinomycetes</taxon>
        <taxon>Mycobacteriales</taxon>
        <taxon>Corynebacteriaceae</taxon>
        <taxon>Corynebacterium</taxon>
    </lineage>
</organism>
<dbReference type="EMBL" id="FOGQ01000025">
    <property type="protein sequence ID" value="SES34545.1"/>
    <property type="molecule type" value="Genomic_DNA"/>
</dbReference>
<sequence>MSVAKDGADLFWVVGEPASEERLDEINANLDVVLPDAMRQFISTYGGGHLDEKYSFIDGVSFAKGTSFEFVKTLYGNGRDETGRHDFNLDDEADYIARTWKLPAWGILIGLAEQEVHTPLLYNVSNPDFPVGSIVYVNLESDEQSVMADSAKEFYAAVVAATAPPIDLS</sequence>